<dbReference type="SUPFAM" id="SSF53448">
    <property type="entry name" value="Nucleotide-diphospho-sugar transferases"/>
    <property type="match status" value="1"/>
</dbReference>
<dbReference type="KEGG" id="slim:SCL_1708"/>
<feature type="transmembrane region" description="Helical" evidence="4">
    <location>
        <begin position="350"/>
        <end position="369"/>
    </location>
</feature>
<keyword evidence="4" id="KW-1133">Transmembrane helix</keyword>
<keyword evidence="3 6" id="KW-0808">Transferase</keyword>
<feature type="transmembrane region" description="Helical" evidence="4">
    <location>
        <begin position="6"/>
        <end position="31"/>
    </location>
</feature>
<evidence type="ECO:0000256" key="4">
    <source>
        <dbReference type="SAM" id="Phobius"/>
    </source>
</evidence>
<dbReference type="GO" id="GO:0016757">
    <property type="term" value="F:glycosyltransferase activity"/>
    <property type="evidence" value="ECO:0007669"/>
    <property type="project" value="UniProtKB-KW"/>
</dbReference>
<dbReference type="RefSeq" id="WP_148665047.1">
    <property type="nucleotide sequence ID" value="NZ_AP014879.1"/>
</dbReference>
<dbReference type="EMBL" id="AP014879">
    <property type="protein sequence ID" value="BAV34011.1"/>
    <property type="molecule type" value="Genomic_DNA"/>
</dbReference>
<keyword evidence="7" id="KW-1185">Reference proteome</keyword>
<reference evidence="6 7" key="1">
    <citation type="submission" date="2015-05" db="EMBL/GenBank/DDBJ databases">
        <title>Complete genome sequence of a sulfur-oxidizing gammaproteobacterium strain HA5.</title>
        <authorList>
            <person name="Miura A."/>
            <person name="Kojima H."/>
            <person name="Fukui M."/>
        </authorList>
    </citation>
    <scope>NUCLEOTIDE SEQUENCE [LARGE SCALE GENOMIC DNA]</scope>
    <source>
        <strain evidence="6 7">HA5</strain>
    </source>
</reference>
<protein>
    <submittedName>
        <fullName evidence="6">Glycosyl transferase</fullName>
    </submittedName>
</protein>
<evidence type="ECO:0000256" key="3">
    <source>
        <dbReference type="ARBA" id="ARBA00022679"/>
    </source>
</evidence>
<keyword evidence="4" id="KW-0472">Membrane</keyword>
<sequence length="382" mass="42144">MIATISDALAVACITVAAYHYFVYPLAVMIISRLRAINARPVDEEPGITFVIAAYNEAKVIREKIVNTLALDYPREKLEIIVVADGSSDATPAIVAEFADRNVICLFDPERRGKSHALNRAVAASRGEVVVLSDANNEFSRDALRWLVRALSRPSAGGVSGAKRIVENRDRAASMGDSLYWRYESMIKLAESRLGGTVAADGEIFAIRRALYRPIPPEVINDDAFLTMAVVLQGCRVFYEPRATATEEASISIAEDFRVKVRMVAGGYQFLAMHWLALAGTGWFAFKFVSHKILRWLMPLFLIVLLLISVLRSGELPYASLLIAQALFYGLAALGWLVPAACQASRLVYVPFYFTTMNLAAFAGLVKFLRGRQGVLWSKAAR</sequence>
<evidence type="ECO:0000259" key="5">
    <source>
        <dbReference type="Pfam" id="PF00535"/>
    </source>
</evidence>
<dbReference type="InParanoid" id="A0A1B4XGR8"/>
<dbReference type="FunCoup" id="A0A1B4XGR8">
    <property type="interactions" value="189"/>
</dbReference>
<dbReference type="PANTHER" id="PTHR43630:SF1">
    <property type="entry name" value="POLY-BETA-1,6-N-ACETYL-D-GLUCOSAMINE SYNTHASE"/>
    <property type="match status" value="1"/>
</dbReference>
<dbReference type="CDD" id="cd06439">
    <property type="entry name" value="CESA_like_1"/>
    <property type="match status" value="1"/>
</dbReference>
<dbReference type="PANTHER" id="PTHR43630">
    <property type="entry name" value="POLY-BETA-1,6-N-ACETYL-D-GLUCOSAMINE SYNTHASE"/>
    <property type="match status" value="1"/>
</dbReference>
<evidence type="ECO:0000313" key="7">
    <source>
        <dbReference type="Proteomes" id="UP000243180"/>
    </source>
</evidence>
<dbReference type="Pfam" id="PF00535">
    <property type="entry name" value="Glycos_transf_2"/>
    <property type="match status" value="1"/>
</dbReference>
<name>A0A1B4XGR8_9GAMM</name>
<feature type="domain" description="Glycosyltransferase 2-like" evidence="5">
    <location>
        <begin position="50"/>
        <end position="212"/>
    </location>
</feature>
<evidence type="ECO:0000256" key="1">
    <source>
        <dbReference type="ARBA" id="ARBA00006739"/>
    </source>
</evidence>
<evidence type="ECO:0000256" key="2">
    <source>
        <dbReference type="ARBA" id="ARBA00022676"/>
    </source>
</evidence>
<proteinExistence type="inferred from homology"/>
<dbReference type="Proteomes" id="UP000243180">
    <property type="component" value="Chromosome"/>
</dbReference>
<feature type="transmembrane region" description="Helical" evidence="4">
    <location>
        <begin position="292"/>
        <end position="311"/>
    </location>
</feature>
<dbReference type="OrthoDB" id="9766971at2"/>
<gene>
    <name evidence="6" type="ORF">SCL_1708</name>
</gene>
<comment type="similarity">
    <text evidence="1">Belongs to the glycosyltransferase 2 family.</text>
</comment>
<organism evidence="6 7">
    <name type="scientific">Sulfuricaulis limicola</name>
    <dbReference type="NCBI Taxonomy" id="1620215"/>
    <lineage>
        <taxon>Bacteria</taxon>
        <taxon>Pseudomonadati</taxon>
        <taxon>Pseudomonadota</taxon>
        <taxon>Gammaproteobacteria</taxon>
        <taxon>Acidiferrobacterales</taxon>
        <taxon>Acidiferrobacteraceae</taxon>
        <taxon>Sulfuricaulis</taxon>
    </lineage>
</organism>
<dbReference type="InterPro" id="IPR029044">
    <property type="entry name" value="Nucleotide-diphossugar_trans"/>
</dbReference>
<dbReference type="AlphaFoldDB" id="A0A1B4XGR8"/>
<keyword evidence="4" id="KW-0812">Transmembrane</keyword>
<evidence type="ECO:0000313" key="6">
    <source>
        <dbReference type="EMBL" id="BAV34011.1"/>
    </source>
</evidence>
<dbReference type="Gene3D" id="3.90.550.10">
    <property type="entry name" value="Spore Coat Polysaccharide Biosynthesis Protein SpsA, Chain A"/>
    <property type="match status" value="1"/>
</dbReference>
<feature type="transmembrane region" description="Helical" evidence="4">
    <location>
        <begin position="318"/>
        <end position="338"/>
    </location>
</feature>
<feature type="transmembrane region" description="Helical" evidence="4">
    <location>
        <begin position="268"/>
        <end position="286"/>
    </location>
</feature>
<keyword evidence="2" id="KW-0328">Glycosyltransferase</keyword>
<dbReference type="InterPro" id="IPR001173">
    <property type="entry name" value="Glyco_trans_2-like"/>
</dbReference>
<accession>A0A1B4XGR8</accession>